<dbReference type="PIRSF" id="PIRSF037228">
    <property type="entry name" value="Lant_mod_RumM"/>
    <property type="match status" value="1"/>
</dbReference>
<dbReference type="Pfam" id="PF05147">
    <property type="entry name" value="LANC_like"/>
    <property type="match status" value="1"/>
</dbReference>
<feature type="domain" description="Lantibiotic biosynthesis protein dehydration" evidence="2">
    <location>
        <begin position="235"/>
        <end position="610"/>
    </location>
</feature>
<dbReference type="PANTHER" id="PTHR12736">
    <property type="entry name" value="LANC-LIKE PROTEIN"/>
    <property type="match status" value="1"/>
</dbReference>
<reference evidence="3 4" key="1">
    <citation type="submission" date="2019-10" db="EMBL/GenBank/DDBJ databases">
        <title>Dictyobacter vulcani sp. nov., within the class Ktedonobacteria, isolated from soil of volcanic Mt. Zao.</title>
        <authorList>
            <person name="Zheng Y."/>
            <person name="Wang C.M."/>
            <person name="Sakai Y."/>
            <person name="Abe K."/>
            <person name="Yokota A."/>
            <person name="Yabe S."/>
        </authorList>
    </citation>
    <scope>NUCLEOTIDE SEQUENCE [LARGE SCALE GENOMIC DNA]</scope>
    <source>
        <strain evidence="3 4">W12</strain>
    </source>
</reference>
<dbReference type="GO" id="GO:0046872">
    <property type="term" value="F:metal ion binding"/>
    <property type="evidence" value="ECO:0007669"/>
    <property type="project" value="UniProtKB-KW"/>
</dbReference>
<dbReference type="EMBL" id="BKZW01000003">
    <property type="protein sequence ID" value="GER90926.1"/>
    <property type="molecule type" value="Genomic_DNA"/>
</dbReference>
<protein>
    <submittedName>
        <fullName evidence="3">Lanthionine synthetase</fullName>
    </submittedName>
</protein>
<dbReference type="PRINTS" id="PR01950">
    <property type="entry name" value="LANCSUPER"/>
</dbReference>
<comment type="caution">
    <text evidence="3">The sequence shown here is derived from an EMBL/GenBank/DDBJ whole genome shotgun (WGS) entry which is preliminary data.</text>
</comment>
<dbReference type="InterPro" id="IPR017146">
    <property type="entry name" value="Lanti_2_LanM"/>
</dbReference>
<dbReference type="InterPro" id="IPR025410">
    <property type="entry name" value="Lant_dehyd"/>
</dbReference>
<dbReference type="Gene3D" id="1.50.10.10">
    <property type="match status" value="1"/>
</dbReference>
<proteinExistence type="predicted"/>
<evidence type="ECO:0000313" key="3">
    <source>
        <dbReference type="EMBL" id="GER90926.1"/>
    </source>
</evidence>
<feature type="binding site" evidence="1">
    <location>
        <position position="1010"/>
    </location>
    <ligand>
        <name>Zn(2+)</name>
        <dbReference type="ChEBI" id="CHEBI:29105"/>
    </ligand>
</feature>
<dbReference type="PANTHER" id="PTHR12736:SF7">
    <property type="entry name" value="LANC-LIKE PROTEIN 3"/>
    <property type="match status" value="1"/>
</dbReference>
<dbReference type="NCBIfam" id="TIGR03897">
    <property type="entry name" value="lanti_2_LanM"/>
    <property type="match status" value="1"/>
</dbReference>
<evidence type="ECO:0000259" key="2">
    <source>
        <dbReference type="Pfam" id="PF13575"/>
    </source>
</evidence>
<dbReference type="CDD" id="cd04792">
    <property type="entry name" value="LanM-like"/>
    <property type="match status" value="1"/>
</dbReference>
<keyword evidence="1" id="KW-0479">Metal-binding</keyword>
<dbReference type="RefSeq" id="WP_151758634.1">
    <property type="nucleotide sequence ID" value="NZ_BKZW01000003.1"/>
</dbReference>
<dbReference type="GO" id="GO:0005886">
    <property type="term" value="C:plasma membrane"/>
    <property type="evidence" value="ECO:0007669"/>
    <property type="project" value="TreeGrafter"/>
</dbReference>
<evidence type="ECO:0000256" key="1">
    <source>
        <dbReference type="PIRSR" id="PIRSR607822-1"/>
    </source>
</evidence>
<gene>
    <name evidence="3" type="ORF">KDW_50880</name>
</gene>
<dbReference type="GO" id="GO:0005975">
    <property type="term" value="P:carbohydrate metabolic process"/>
    <property type="evidence" value="ECO:0007669"/>
    <property type="project" value="InterPro"/>
</dbReference>
<dbReference type="Pfam" id="PF13575">
    <property type="entry name" value="DUF4135"/>
    <property type="match status" value="1"/>
</dbReference>
<sequence>MIDEGHKTAYDRMQKEISASWYSALTLTERWTLWRADGKKKIAAARLNEDLAARKLGWWKELPPFNQGKYFSERLVMDELTEEDLFYLLSEPIEAMRQRVSGDLIWLDKLMQAFAMQEKDMPCPLPDMSDAEGVDLLLRVIRPLLRNAWKRVYVEVQNLLQRQKQPPFDPQTVMRLLFMQLPGQLLFKVSKVLALELNVMRVEGLLQGETPEERFAFFVEWCSQPQVMLAILARYPVLARQVMAQMDQWRETSLEFLQRLCADWKEICALFSPGGDPGVLTEVLSGAGDTHRGGRSVFLLRFASGLRLVYKPRSLAIDIHFQELLHWLNKRSNLPAFRVLQLLDKGTYGWAEFIETHDCTSTEQVERFYVRQGAYLALLYTLSATDVHAENLVAAGEHPMLIDLEALFRPRIRQGTEDGESSTGIDELLHSSVLSVGLLPYRFWSNNQRAGMDMSGLSDVGGQVVPVPVATWSHVGTDQMHVIRDYITLHAHQNRPHLDGQAVDLCAYQHYIIFGFVSMYQSLLACREDLLKTVLPRFARDEIRVILRPTMAYSLILQESYHPDVLRDSLDLYRYLDRLWAITMQLPYMTSVIAAERSDLLSGDIPFFLTHVSSLDLYTSRAERVINFFSLAGMDVVTQRLQHLDEQDLLRQVWIIQASLASIAEQEIHFHPSKLPLQRTTIPSTPERLQVAAWGIGQRLTSLAIQDDTGVNWLSLSIGPYQAWQISGSGNDLYNGLSGIAFFLAYLGENTGQNEYTELARSIALGFYHQLTGPAMLAVTGEYIGAFAGWGSLLYAFSHLYMLWRESWLLEAIERIIERIEPLIEQDRQLDIMHGSSGCLLALLSLYAVTPTPRILANAIRCGDHLLQELGLLSPTIEPEQLRQKGLLTGFAHGAAGIALSLVKLSAVCQQERFRTASFALLSFERQLFSPTQKNWPDLRAVPLSRDFAQLANAGESDFIVAWCHGAAGLGLSRMELLKYEEDALIQQEVDIALHTTLAKGFGSNHSLCHGDLGNLELLLTATQQLGMTQYLEPLAQLTAMLLECGERTGWVTGLPLGVETPGMMLGLAGIGYELLRLAQPQKFPNLLLLAPPVIRAVAG</sequence>
<dbReference type="InterPro" id="IPR012341">
    <property type="entry name" value="6hp_glycosidase-like_sf"/>
</dbReference>
<dbReference type="AlphaFoldDB" id="A0A5J4L0D2"/>
<dbReference type="InterPro" id="IPR007822">
    <property type="entry name" value="LANC-like"/>
</dbReference>
<dbReference type="SUPFAM" id="SSF158745">
    <property type="entry name" value="LanC-like"/>
    <property type="match status" value="1"/>
</dbReference>
<dbReference type="SMART" id="SM01260">
    <property type="entry name" value="LANC_like"/>
    <property type="match status" value="1"/>
</dbReference>
<organism evidence="3 4">
    <name type="scientific">Dictyobacter vulcani</name>
    <dbReference type="NCBI Taxonomy" id="2607529"/>
    <lineage>
        <taxon>Bacteria</taxon>
        <taxon>Bacillati</taxon>
        <taxon>Chloroflexota</taxon>
        <taxon>Ktedonobacteria</taxon>
        <taxon>Ktedonobacterales</taxon>
        <taxon>Dictyobacteraceae</taxon>
        <taxon>Dictyobacter</taxon>
    </lineage>
</organism>
<dbReference type="Proteomes" id="UP000326912">
    <property type="component" value="Unassembled WGS sequence"/>
</dbReference>
<keyword evidence="1" id="KW-0862">Zinc</keyword>
<feature type="binding site" evidence="1">
    <location>
        <position position="1009"/>
    </location>
    <ligand>
        <name>Zn(2+)</name>
        <dbReference type="ChEBI" id="CHEBI:29105"/>
    </ligand>
</feature>
<accession>A0A5J4L0D2</accession>
<keyword evidence="4" id="KW-1185">Reference proteome</keyword>
<dbReference type="GO" id="GO:0031179">
    <property type="term" value="P:peptide modification"/>
    <property type="evidence" value="ECO:0007669"/>
    <property type="project" value="InterPro"/>
</dbReference>
<name>A0A5J4L0D2_9CHLR</name>
<feature type="binding site" evidence="1">
    <location>
        <position position="964"/>
    </location>
    <ligand>
        <name>Zn(2+)</name>
        <dbReference type="ChEBI" id="CHEBI:29105"/>
    </ligand>
</feature>
<evidence type="ECO:0000313" key="4">
    <source>
        <dbReference type="Proteomes" id="UP000326912"/>
    </source>
</evidence>